<dbReference type="InterPro" id="IPR050090">
    <property type="entry name" value="Tyrosine_recombinase_XerCD"/>
</dbReference>
<evidence type="ECO:0000256" key="1">
    <source>
        <dbReference type="ARBA" id="ARBA00004496"/>
    </source>
</evidence>
<comment type="subcellular location">
    <subcellularLocation>
        <location evidence="1">Cytoplasm</location>
    </subcellularLocation>
</comment>
<dbReference type="Pfam" id="PF00589">
    <property type="entry name" value="Phage_integrase"/>
    <property type="match status" value="1"/>
</dbReference>
<feature type="domain" description="Core-binding (CB)" evidence="12">
    <location>
        <begin position="350"/>
        <end position="437"/>
    </location>
</feature>
<accession>A0A173H0H3</accession>
<evidence type="ECO:0000256" key="10">
    <source>
        <dbReference type="SAM" id="MobiDB-lite"/>
    </source>
</evidence>
<dbReference type="EMBL" id="CP011808">
    <property type="protein sequence ID" value="ANI21811.1"/>
    <property type="molecule type" value="Genomic_DNA"/>
</dbReference>
<dbReference type="CDD" id="cd00397">
    <property type="entry name" value="DNA_BRE_C"/>
    <property type="match status" value="1"/>
</dbReference>
<keyword evidence="4" id="KW-0159">Chromosome partition</keyword>
<name>A0A173H0H3_9BURK</name>
<proteinExistence type="predicted"/>
<evidence type="ECO:0000259" key="11">
    <source>
        <dbReference type="PROSITE" id="PS51898"/>
    </source>
</evidence>
<evidence type="ECO:0000259" key="12">
    <source>
        <dbReference type="PROSITE" id="PS51900"/>
    </source>
</evidence>
<evidence type="ECO:0000313" key="14">
    <source>
        <dbReference type="Proteomes" id="UP000035651"/>
    </source>
</evidence>
<evidence type="ECO:0000313" key="13">
    <source>
        <dbReference type="EMBL" id="ANI21811.1"/>
    </source>
</evidence>
<keyword evidence="8" id="KW-0131">Cell cycle</keyword>
<organism evidence="13 14">
    <name type="scientific">Pandoraea faecigallinarum</name>
    <dbReference type="NCBI Taxonomy" id="656179"/>
    <lineage>
        <taxon>Bacteria</taxon>
        <taxon>Pseudomonadati</taxon>
        <taxon>Pseudomonadota</taxon>
        <taxon>Betaproteobacteria</taxon>
        <taxon>Burkholderiales</taxon>
        <taxon>Burkholderiaceae</taxon>
        <taxon>Pandoraea</taxon>
    </lineage>
</organism>
<evidence type="ECO:0008006" key="15">
    <source>
        <dbReference type="Google" id="ProtNLM"/>
    </source>
</evidence>
<evidence type="ECO:0000256" key="3">
    <source>
        <dbReference type="ARBA" id="ARBA00022618"/>
    </source>
</evidence>
<dbReference type="GO" id="GO:0003677">
    <property type="term" value="F:DNA binding"/>
    <property type="evidence" value="ECO:0007669"/>
    <property type="project" value="UniProtKB-UniRule"/>
</dbReference>
<dbReference type="InterPro" id="IPR013762">
    <property type="entry name" value="Integrase-like_cat_sf"/>
</dbReference>
<dbReference type="Gene3D" id="1.10.443.10">
    <property type="entry name" value="Intergrase catalytic core"/>
    <property type="match status" value="1"/>
</dbReference>
<sequence>MRGRARTRAEWARREHLGIDHFAFFSGYLERLPLDKLADQYLETGLDLRMARSTLVWIQERLIAGARRAQNYSAARLLAIAPAQQASTEEAAANGAPPTAEFRRPSVVALTRPSLEEFAEAHDPDGFYSQRELLALFAEHYPEARPDRRAKRNERLRRRQVAALRALQALLAVEPAQHHHCAGWFHPALARRLEHAGVVQLADLFDIITQRGPRWYTKVRSLGEIGAKRLQQWLADHADSLGRTLPAIALTPRRQLSGEAKRAIRGLSVHVDGVAPLEWLIWPDFEGTPASARDRRIFRRQCRSPERGRVRGRDGGRPVRQRGGQWYRARDRAARGDVAAFAPNRQIRAGNDLAAVKVWLAAVAAGRAPGTVQSYRQHAERFLNWLASVCRRPLAALTVEDVTAYRAFLAAPPAHWIAPRGTARFTAAWRPFSKPLDEASVRLSMTVLQGMCGWLVKSQYLRFNPFELVAKPRAVDAAAFGTMHVEHALTDAVWDALEAYWRPRAIHDASAERTLFVLQLGRTTGLRLAELARATVGDLRCTMLANTGPLWSLSVVGKGSKRRDVELAGSLVRRIETHLAGRSLGTDLRQMVTNPDLACVALIGRLPEEVRQDGPSKPGRGAPDANGEISQHAPLTPAALRRVIQRGYRTAAQALATASPEAAASLAVATPHWLRHTFGTHALEHGAALEVVQKLMGHASIATTSKYLRPEKRRRAADMDKVFGS</sequence>
<dbReference type="PANTHER" id="PTHR30349">
    <property type="entry name" value="PHAGE INTEGRASE-RELATED"/>
    <property type="match status" value="1"/>
</dbReference>
<evidence type="ECO:0000256" key="7">
    <source>
        <dbReference type="ARBA" id="ARBA00023172"/>
    </source>
</evidence>
<dbReference type="GO" id="GO:0015074">
    <property type="term" value="P:DNA integration"/>
    <property type="evidence" value="ECO:0007669"/>
    <property type="project" value="UniProtKB-KW"/>
</dbReference>
<feature type="domain" description="Tyr recombinase" evidence="11">
    <location>
        <begin position="492"/>
        <end position="720"/>
    </location>
</feature>
<dbReference type="Gene3D" id="1.10.150.130">
    <property type="match status" value="1"/>
</dbReference>
<dbReference type="InterPro" id="IPR044068">
    <property type="entry name" value="CB"/>
</dbReference>
<dbReference type="InterPro" id="IPR010998">
    <property type="entry name" value="Integrase_recombinase_N"/>
</dbReference>
<dbReference type="Proteomes" id="UP000035651">
    <property type="component" value="Plasmid pPF72-1"/>
</dbReference>
<keyword evidence="6 9" id="KW-0238">DNA-binding</keyword>
<evidence type="ECO:0000256" key="4">
    <source>
        <dbReference type="ARBA" id="ARBA00022829"/>
    </source>
</evidence>
<keyword evidence="13" id="KW-0614">Plasmid</keyword>
<dbReference type="PROSITE" id="PS51900">
    <property type="entry name" value="CB"/>
    <property type="match status" value="1"/>
</dbReference>
<evidence type="ECO:0000256" key="6">
    <source>
        <dbReference type="ARBA" id="ARBA00023125"/>
    </source>
</evidence>
<dbReference type="SUPFAM" id="SSF56349">
    <property type="entry name" value="DNA breaking-rejoining enzymes"/>
    <property type="match status" value="1"/>
</dbReference>
<dbReference type="GO" id="GO:0007059">
    <property type="term" value="P:chromosome segregation"/>
    <property type="evidence" value="ECO:0007669"/>
    <property type="project" value="UniProtKB-KW"/>
</dbReference>
<dbReference type="Pfam" id="PF12482">
    <property type="entry name" value="DUF3701"/>
    <property type="match status" value="1"/>
</dbReference>
<dbReference type="PANTHER" id="PTHR30349:SF77">
    <property type="entry name" value="TYROSINE RECOMBINASE XERC"/>
    <property type="match status" value="1"/>
</dbReference>
<dbReference type="GO" id="GO:0006310">
    <property type="term" value="P:DNA recombination"/>
    <property type="evidence" value="ECO:0007669"/>
    <property type="project" value="UniProtKB-KW"/>
</dbReference>
<dbReference type="InterPro" id="IPR022169">
    <property type="entry name" value="DUF3701"/>
</dbReference>
<dbReference type="KEGG" id="pfg:AB870_26140"/>
<dbReference type="GO" id="GO:0051301">
    <property type="term" value="P:cell division"/>
    <property type="evidence" value="ECO:0007669"/>
    <property type="project" value="UniProtKB-KW"/>
</dbReference>
<dbReference type="GO" id="GO:0005737">
    <property type="term" value="C:cytoplasm"/>
    <property type="evidence" value="ECO:0007669"/>
    <property type="project" value="UniProtKB-SubCell"/>
</dbReference>
<reference evidence="13" key="1">
    <citation type="submission" date="2016-06" db="EMBL/GenBank/DDBJ databases">
        <title>Complete Genome Sequence of Pandoraea faecigallinarum DSM-23572.</title>
        <authorList>
            <person name="Yong D."/>
            <person name="Ee R."/>
            <person name="Lim Y.-L."/>
            <person name="Yin W.-F."/>
            <person name="Chan K.-G."/>
        </authorList>
    </citation>
    <scope>NUCLEOTIDE SEQUENCE</scope>
    <source>
        <strain evidence="13">DSM 23572</strain>
        <plasmid evidence="13">pPF72-1</plasmid>
    </source>
</reference>
<evidence type="ECO:0000256" key="5">
    <source>
        <dbReference type="ARBA" id="ARBA00022908"/>
    </source>
</evidence>
<protein>
    <recommendedName>
        <fullName evidence="15">Integrase</fullName>
    </recommendedName>
</protein>
<feature type="region of interest" description="Disordered" evidence="10">
    <location>
        <begin position="609"/>
        <end position="633"/>
    </location>
</feature>
<keyword evidence="3" id="KW-0132">Cell division</keyword>
<dbReference type="InterPro" id="IPR002104">
    <property type="entry name" value="Integrase_catalytic"/>
</dbReference>
<keyword evidence="2" id="KW-0963">Cytoplasm</keyword>
<gene>
    <name evidence="13" type="ORF">AB870_26140</name>
</gene>
<geneLocation type="plasmid" evidence="13 14">
    <name>pPF72-1</name>
</geneLocation>
<evidence type="ECO:0000256" key="8">
    <source>
        <dbReference type="ARBA" id="ARBA00023306"/>
    </source>
</evidence>
<dbReference type="AlphaFoldDB" id="A0A173H0H3"/>
<dbReference type="InterPro" id="IPR011010">
    <property type="entry name" value="DNA_brk_join_enz"/>
</dbReference>
<keyword evidence="14" id="KW-1185">Reference proteome</keyword>
<keyword evidence="7" id="KW-0233">DNA recombination</keyword>
<dbReference type="PROSITE" id="PS51898">
    <property type="entry name" value="TYR_RECOMBINASE"/>
    <property type="match status" value="1"/>
</dbReference>
<evidence type="ECO:0000256" key="2">
    <source>
        <dbReference type="ARBA" id="ARBA00022490"/>
    </source>
</evidence>
<keyword evidence="5" id="KW-0229">DNA integration</keyword>
<evidence type="ECO:0000256" key="9">
    <source>
        <dbReference type="PROSITE-ProRule" id="PRU01248"/>
    </source>
</evidence>